<organism evidence="2 3">
    <name type="scientific">Penicillium vulpinum</name>
    <dbReference type="NCBI Taxonomy" id="29845"/>
    <lineage>
        <taxon>Eukaryota</taxon>
        <taxon>Fungi</taxon>
        <taxon>Dikarya</taxon>
        <taxon>Ascomycota</taxon>
        <taxon>Pezizomycotina</taxon>
        <taxon>Eurotiomycetes</taxon>
        <taxon>Eurotiomycetidae</taxon>
        <taxon>Eurotiales</taxon>
        <taxon>Aspergillaceae</taxon>
        <taxon>Penicillium</taxon>
    </lineage>
</organism>
<proteinExistence type="predicted"/>
<evidence type="ECO:0000256" key="1">
    <source>
        <dbReference type="SAM" id="MobiDB-lite"/>
    </source>
</evidence>
<evidence type="ECO:0000313" key="3">
    <source>
        <dbReference type="Proteomes" id="UP000191518"/>
    </source>
</evidence>
<name>A0A1V6RFL3_9EURO</name>
<gene>
    <name evidence="2" type="ORF">PENVUL_c049G09351</name>
</gene>
<dbReference type="EMBL" id="MDYP01000049">
    <property type="protein sequence ID" value="OQE00581.1"/>
    <property type="molecule type" value="Genomic_DNA"/>
</dbReference>
<dbReference type="OrthoDB" id="5385189at2759"/>
<comment type="caution">
    <text evidence="2">The sequence shown here is derived from an EMBL/GenBank/DDBJ whole genome shotgun (WGS) entry which is preliminary data.</text>
</comment>
<reference evidence="3" key="1">
    <citation type="journal article" date="2017" name="Nat. Microbiol.">
        <title>Global analysis of biosynthetic gene clusters reveals vast potential of secondary metabolite production in Penicillium species.</title>
        <authorList>
            <person name="Nielsen J.C."/>
            <person name="Grijseels S."/>
            <person name="Prigent S."/>
            <person name="Ji B."/>
            <person name="Dainat J."/>
            <person name="Nielsen K.F."/>
            <person name="Frisvad J.C."/>
            <person name="Workman M."/>
            <person name="Nielsen J."/>
        </authorList>
    </citation>
    <scope>NUCLEOTIDE SEQUENCE [LARGE SCALE GENOMIC DNA]</scope>
    <source>
        <strain evidence="3">IBT 29486</strain>
    </source>
</reference>
<protein>
    <submittedName>
        <fullName evidence="2">Uncharacterized protein</fullName>
    </submittedName>
</protein>
<dbReference type="AlphaFoldDB" id="A0A1V6RFL3"/>
<evidence type="ECO:0000313" key="2">
    <source>
        <dbReference type="EMBL" id="OQE00581.1"/>
    </source>
</evidence>
<dbReference type="STRING" id="29845.A0A1V6RFL3"/>
<dbReference type="SUPFAM" id="SSF48371">
    <property type="entry name" value="ARM repeat"/>
    <property type="match status" value="1"/>
</dbReference>
<accession>A0A1V6RFL3</accession>
<feature type="region of interest" description="Disordered" evidence="1">
    <location>
        <begin position="283"/>
        <end position="335"/>
    </location>
</feature>
<dbReference type="InterPro" id="IPR016024">
    <property type="entry name" value="ARM-type_fold"/>
</dbReference>
<sequence length="335" mass="37435">MAPFSGDGVLWLCLGVSLFFAIRGIATDLRQVVHLTEIKHVEKEDKIISEGTEEALKLDTLLKLSQSTSHDLRAAALRIISERSTKGDTRDLLLEELASRNKVYQRRALNALNFLVSNRALTRTLICTRLADVPTFTAIINCLCNLLEEHVEKTSTTNSPILPKTRPMGEKKALNILNVLLPENIPGALEAGIISRWLSRYPFPCAIAEPSRRRDVVILMKTWWSDDIVMSSIFSSLSSHPDGIKQLRKHGLMGSMIEENDHDDEDDADSDVWMVDADDAGGTFGRTPSRRLQEGSTEEQALRRRRREAMVLSDGGRPIGNDDIIQRSMDGSMID</sequence>
<keyword evidence="3" id="KW-1185">Reference proteome</keyword>
<dbReference type="Proteomes" id="UP000191518">
    <property type="component" value="Unassembled WGS sequence"/>
</dbReference>